<evidence type="ECO:0000256" key="1">
    <source>
        <dbReference type="SAM" id="Phobius"/>
    </source>
</evidence>
<accession>A0A2P6V4Q0</accession>
<keyword evidence="1 2" id="KW-0812">Transmembrane</keyword>
<dbReference type="EMBL" id="LHPF02000030">
    <property type="protein sequence ID" value="PSC69065.1"/>
    <property type="molecule type" value="Genomic_DNA"/>
</dbReference>
<dbReference type="Proteomes" id="UP000239649">
    <property type="component" value="Unassembled WGS sequence"/>
</dbReference>
<comment type="caution">
    <text evidence="2">The sequence shown here is derived from an EMBL/GenBank/DDBJ whole genome shotgun (WGS) entry which is preliminary data.</text>
</comment>
<dbReference type="AlphaFoldDB" id="A0A2P6V4Q0"/>
<evidence type="ECO:0000313" key="2">
    <source>
        <dbReference type="EMBL" id="PSC69065.1"/>
    </source>
</evidence>
<protein>
    <submittedName>
        <fullName evidence="2">Transmembrane of CMA family</fullName>
    </submittedName>
</protein>
<feature type="transmembrane region" description="Helical" evidence="1">
    <location>
        <begin position="84"/>
        <end position="107"/>
    </location>
</feature>
<name>A0A2P6V4Q0_9CHLO</name>
<feature type="transmembrane region" description="Helical" evidence="1">
    <location>
        <begin position="127"/>
        <end position="148"/>
    </location>
</feature>
<dbReference type="OrthoDB" id="512478at2759"/>
<sequence>MRAGATGQAAKVQAGLIALQIVFGVAIPAVTSTVLDKGSTQCYLNLTPGRVCDFAYVTSGFSLFFSLLLAAGAVGTLRQGPAGFLAPIWGSLGLFAAFWWLVAAITFMQRSKQADGKGLPEGSARDAVVALSWIQAILFFFSFLLVVYDRYAYRQYRLRRDSTRSMLDMEQAAQFKEHYVVTQVGSTPVA</sequence>
<keyword evidence="1" id="KW-1133">Transmembrane helix</keyword>
<feature type="transmembrane region" description="Helical" evidence="1">
    <location>
        <begin position="12"/>
        <end position="34"/>
    </location>
</feature>
<evidence type="ECO:0000313" key="3">
    <source>
        <dbReference type="Proteomes" id="UP000239649"/>
    </source>
</evidence>
<feature type="transmembrane region" description="Helical" evidence="1">
    <location>
        <begin position="54"/>
        <end position="77"/>
    </location>
</feature>
<proteinExistence type="predicted"/>
<organism evidence="2 3">
    <name type="scientific">Micractinium conductrix</name>
    <dbReference type="NCBI Taxonomy" id="554055"/>
    <lineage>
        <taxon>Eukaryota</taxon>
        <taxon>Viridiplantae</taxon>
        <taxon>Chlorophyta</taxon>
        <taxon>core chlorophytes</taxon>
        <taxon>Trebouxiophyceae</taxon>
        <taxon>Chlorellales</taxon>
        <taxon>Chlorellaceae</taxon>
        <taxon>Chlorella clade</taxon>
        <taxon>Micractinium</taxon>
    </lineage>
</organism>
<keyword evidence="3" id="KW-1185">Reference proteome</keyword>
<reference evidence="2 3" key="1">
    <citation type="journal article" date="2018" name="Plant J.">
        <title>Genome sequences of Chlorella sorokiniana UTEX 1602 and Micractinium conductrix SAG 241.80: implications to maltose excretion by a green alga.</title>
        <authorList>
            <person name="Arriola M.B."/>
            <person name="Velmurugan N."/>
            <person name="Zhang Y."/>
            <person name="Plunkett M.H."/>
            <person name="Hondzo H."/>
            <person name="Barney B.M."/>
        </authorList>
    </citation>
    <scope>NUCLEOTIDE SEQUENCE [LARGE SCALE GENOMIC DNA]</scope>
    <source>
        <strain evidence="2 3">SAG 241.80</strain>
    </source>
</reference>
<keyword evidence="1" id="KW-0472">Membrane</keyword>
<gene>
    <name evidence="2" type="ORF">C2E20_7419</name>
</gene>